<dbReference type="PANTHER" id="PTHR39173:SF1">
    <property type="entry name" value="ACETYLTRANSFERASE"/>
    <property type="match status" value="1"/>
</dbReference>
<reference evidence="2 3" key="1">
    <citation type="submission" date="2018-08" db="EMBL/GenBank/DDBJ databases">
        <title>Genomic Encyclopedia of Archaeal and Bacterial Type Strains, Phase II (KMG-II): from individual species to whole genera.</title>
        <authorList>
            <person name="Goeker M."/>
        </authorList>
    </citation>
    <scope>NUCLEOTIDE SEQUENCE [LARGE SCALE GENOMIC DNA]</scope>
    <source>
        <strain evidence="2 3">DSM 45791</strain>
    </source>
</reference>
<accession>A0A3E0HAR2</accession>
<keyword evidence="3" id="KW-1185">Reference proteome</keyword>
<protein>
    <submittedName>
        <fullName evidence="2">Putative acetyltransferase</fullName>
    </submittedName>
</protein>
<proteinExistence type="predicted"/>
<dbReference type="AlphaFoldDB" id="A0A3E0HAR2"/>
<dbReference type="PROSITE" id="PS51186">
    <property type="entry name" value="GNAT"/>
    <property type="match status" value="1"/>
</dbReference>
<dbReference type="Gene3D" id="3.40.630.30">
    <property type="match status" value="1"/>
</dbReference>
<dbReference type="PANTHER" id="PTHR39173">
    <property type="entry name" value="ACETYLTRANSFERASE"/>
    <property type="match status" value="1"/>
</dbReference>
<dbReference type="InterPro" id="IPR016181">
    <property type="entry name" value="Acyl_CoA_acyltransferase"/>
</dbReference>
<name>A0A3E0HAR2_9PSEU</name>
<keyword evidence="2" id="KW-0808">Transferase</keyword>
<comment type="caution">
    <text evidence="2">The sequence shown here is derived from an EMBL/GenBank/DDBJ whole genome shotgun (WGS) entry which is preliminary data.</text>
</comment>
<evidence type="ECO:0000313" key="2">
    <source>
        <dbReference type="EMBL" id="REH41129.1"/>
    </source>
</evidence>
<evidence type="ECO:0000259" key="1">
    <source>
        <dbReference type="PROSITE" id="PS51186"/>
    </source>
</evidence>
<sequence length="164" mass="18328">MRASFVEAMGEFQAEGRGQEHDQSMVGDEIRDARWQTPEGFAAFAADLRAKAVDEPPPGRVRGTTWWWCEGTTYLGRIAVRHELTESLRKKGGHIGYDVRPTARRLGHGTAMLAAALPKARELGLDRVLITCDEDNRGSWRIIEANGGELEFAADGIRRYWVTT</sequence>
<feature type="domain" description="N-acetyltransferase" evidence="1">
    <location>
        <begin position="28"/>
        <end position="164"/>
    </location>
</feature>
<dbReference type="EMBL" id="QUNO01000012">
    <property type="protein sequence ID" value="REH41129.1"/>
    <property type="molecule type" value="Genomic_DNA"/>
</dbReference>
<dbReference type="Proteomes" id="UP000256269">
    <property type="component" value="Unassembled WGS sequence"/>
</dbReference>
<gene>
    <name evidence="2" type="ORF">BCF44_112211</name>
</gene>
<dbReference type="InterPro" id="IPR000182">
    <property type="entry name" value="GNAT_dom"/>
</dbReference>
<dbReference type="SUPFAM" id="SSF55729">
    <property type="entry name" value="Acyl-CoA N-acyltransferases (Nat)"/>
    <property type="match status" value="1"/>
</dbReference>
<dbReference type="Pfam" id="PF13302">
    <property type="entry name" value="Acetyltransf_3"/>
    <property type="match status" value="1"/>
</dbReference>
<evidence type="ECO:0000313" key="3">
    <source>
        <dbReference type="Proteomes" id="UP000256269"/>
    </source>
</evidence>
<dbReference type="GO" id="GO:0016747">
    <property type="term" value="F:acyltransferase activity, transferring groups other than amino-acyl groups"/>
    <property type="evidence" value="ECO:0007669"/>
    <property type="project" value="InterPro"/>
</dbReference>
<dbReference type="CDD" id="cd04301">
    <property type="entry name" value="NAT_SF"/>
    <property type="match status" value="1"/>
</dbReference>
<organism evidence="2 3">
    <name type="scientific">Kutzneria buriramensis</name>
    <dbReference type="NCBI Taxonomy" id="1045776"/>
    <lineage>
        <taxon>Bacteria</taxon>
        <taxon>Bacillati</taxon>
        <taxon>Actinomycetota</taxon>
        <taxon>Actinomycetes</taxon>
        <taxon>Pseudonocardiales</taxon>
        <taxon>Pseudonocardiaceae</taxon>
        <taxon>Kutzneria</taxon>
    </lineage>
</organism>